<dbReference type="InterPro" id="IPR050893">
    <property type="entry name" value="Sugar_PTS"/>
</dbReference>
<keyword evidence="10" id="KW-1003">Cell membrane</keyword>
<keyword evidence="18 25" id="KW-1133">Transmembrane helix</keyword>
<feature type="transmembrane region" description="Helical" evidence="25">
    <location>
        <begin position="268"/>
        <end position="291"/>
    </location>
</feature>
<dbReference type="InterPro" id="IPR013011">
    <property type="entry name" value="PTS_EIIB_2"/>
</dbReference>
<dbReference type="InterPro" id="IPR036095">
    <property type="entry name" value="PTS_EIIB-like_sf"/>
</dbReference>
<dbReference type="InterPro" id="IPR016152">
    <property type="entry name" value="PTrfase/Anion_transptr"/>
</dbReference>
<evidence type="ECO:0000256" key="18">
    <source>
        <dbReference type="ARBA" id="ARBA00022989"/>
    </source>
</evidence>
<dbReference type="PANTHER" id="PTHR30181:SF2">
    <property type="entry name" value="PTS SYSTEM MANNITOL-SPECIFIC EIICBA COMPONENT"/>
    <property type="match status" value="1"/>
</dbReference>
<keyword evidence="30" id="KW-1185">Reference proteome</keyword>
<keyword evidence="19 25" id="KW-0472">Membrane</keyword>
<evidence type="ECO:0000256" key="19">
    <source>
        <dbReference type="ARBA" id="ARBA00023136"/>
    </source>
</evidence>
<comment type="subunit">
    <text evidence="4">Homodimer.</text>
</comment>
<evidence type="ECO:0000259" key="27">
    <source>
        <dbReference type="PROSITE" id="PS51099"/>
    </source>
</evidence>
<evidence type="ECO:0000259" key="26">
    <source>
        <dbReference type="PROSITE" id="PS51094"/>
    </source>
</evidence>
<evidence type="ECO:0000256" key="23">
    <source>
        <dbReference type="ARBA" id="ARBA00030962"/>
    </source>
</evidence>
<comment type="catalytic activity">
    <reaction evidence="1">
        <text>D-mannitol(out) + N(pros)-phospho-L-histidyl-[protein] = D-mannitol 1-phosphate(in) + L-histidyl-[protein]</text>
        <dbReference type="Rhea" id="RHEA:33363"/>
        <dbReference type="Rhea" id="RHEA-COMP:9745"/>
        <dbReference type="Rhea" id="RHEA-COMP:9746"/>
        <dbReference type="ChEBI" id="CHEBI:16899"/>
        <dbReference type="ChEBI" id="CHEBI:29979"/>
        <dbReference type="ChEBI" id="CHEBI:61381"/>
        <dbReference type="ChEBI" id="CHEBI:64837"/>
        <dbReference type="EC" id="2.7.1.197"/>
    </reaction>
</comment>
<evidence type="ECO:0000256" key="16">
    <source>
        <dbReference type="ARBA" id="ARBA00022692"/>
    </source>
</evidence>
<keyword evidence="11" id="KW-0997">Cell inner membrane</keyword>
<evidence type="ECO:0000259" key="28">
    <source>
        <dbReference type="PROSITE" id="PS51104"/>
    </source>
</evidence>
<dbReference type="GO" id="GO:0090563">
    <property type="term" value="F:protein-phosphocysteine-sugar phosphotransferase activity"/>
    <property type="evidence" value="ECO:0007669"/>
    <property type="project" value="TreeGrafter"/>
</dbReference>
<comment type="function">
    <text evidence="2">The phosphoenolpyruvate-dependent sugar phosphotransferase system (sugar PTS), a major carbohydrate active transport system, catalyzes the phosphorylation of incoming sugar substrates concomitantly with their translocation across the cell membrane. The enzyme II CmtAB PTS system is involved in D-mannitol transport.</text>
</comment>
<feature type="transmembrane region" description="Helical" evidence="25">
    <location>
        <begin position="161"/>
        <end position="181"/>
    </location>
</feature>
<dbReference type="NCBIfam" id="NF011663">
    <property type="entry name" value="PRK15083.1"/>
    <property type="match status" value="1"/>
</dbReference>
<keyword evidence="17" id="KW-0418">Kinase</keyword>
<dbReference type="Gene3D" id="3.40.50.2300">
    <property type="match status" value="1"/>
</dbReference>
<evidence type="ECO:0000256" key="21">
    <source>
        <dbReference type="ARBA" id="ARBA00030684"/>
    </source>
</evidence>
<feature type="transmembrane region" description="Helical" evidence="25">
    <location>
        <begin position="241"/>
        <end position="262"/>
    </location>
</feature>
<evidence type="ECO:0000256" key="3">
    <source>
        <dbReference type="ARBA" id="ARBA00004429"/>
    </source>
</evidence>
<evidence type="ECO:0000256" key="6">
    <source>
        <dbReference type="ARBA" id="ARBA00014783"/>
    </source>
</evidence>
<keyword evidence="12" id="KW-0597">Phosphoprotein</keyword>
<reference evidence="29 30" key="1">
    <citation type="submission" date="2019-07" db="EMBL/GenBank/DDBJ databases">
        <title>Whole genome shotgun sequence of Oceanobacillus sojae NBRC 105379.</title>
        <authorList>
            <person name="Hosoyama A."/>
            <person name="Uohara A."/>
            <person name="Ohji S."/>
            <person name="Ichikawa N."/>
        </authorList>
    </citation>
    <scope>NUCLEOTIDE SEQUENCE [LARGE SCALE GENOMIC DNA]</scope>
    <source>
        <strain evidence="29 30">NBRC 105379</strain>
    </source>
</reference>
<dbReference type="PROSITE" id="PS00372">
    <property type="entry name" value="PTS_EIIA_TYPE_2_HIS"/>
    <property type="match status" value="1"/>
</dbReference>
<dbReference type="PROSITE" id="PS51094">
    <property type="entry name" value="PTS_EIIA_TYPE_2"/>
    <property type="match status" value="1"/>
</dbReference>
<evidence type="ECO:0000256" key="11">
    <source>
        <dbReference type="ARBA" id="ARBA00022519"/>
    </source>
</evidence>
<dbReference type="STRING" id="582851.GCA_900162665_01162"/>
<dbReference type="CDD" id="cd05567">
    <property type="entry name" value="PTS_IIB_mannitol"/>
    <property type="match status" value="1"/>
</dbReference>
<comment type="subcellular location">
    <subcellularLocation>
        <location evidence="3">Cell inner membrane</location>
        <topology evidence="3">Multi-pass membrane protein</topology>
    </subcellularLocation>
</comment>
<evidence type="ECO:0000256" key="25">
    <source>
        <dbReference type="SAM" id="Phobius"/>
    </source>
</evidence>
<evidence type="ECO:0000256" key="13">
    <source>
        <dbReference type="ARBA" id="ARBA00022597"/>
    </source>
</evidence>
<dbReference type="InterPro" id="IPR029503">
    <property type="entry name" value="PTS_EIIB_mannitol"/>
</dbReference>
<name>A0A511ZJJ8_9BACI</name>
<evidence type="ECO:0000256" key="15">
    <source>
        <dbReference type="ARBA" id="ARBA00022683"/>
    </source>
</evidence>
<feature type="domain" description="PTS EIIC type-2" evidence="28">
    <location>
        <begin position="15"/>
        <end position="329"/>
    </location>
</feature>
<keyword evidence="9" id="KW-0813">Transport</keyword>
<dbReference type="CDD" id="cd00211">
    <property type="entry name" value="PTS_IIA_fru"/>
    <property type="match status" value="1"/>
</dbReference>
<evidence type="ECO:0000256" key="20">
    <source>
        <dbReference type="ARBA" id="ARBA00029908"/>
    </source>
</evidence>
<evidence type="ECO:0000256" key="4">
    <source>
        <dbReference type="ARBA" id="ARBA00011738"/>
    </source>
</evidence>
<feature type="transmembrane region" description="Helical" evidence="25">
    <location>
        <begin position="133"/>
        <end position="154"/>
    </location>
</feature>
<dbReference type="NCBIfam" id="TIGR00851">
    <property type="entry name" value="mtlA"/>
    <property type="match status" value="1"/>
</dbReference>
<dbReference type="Pfam" id="PF00359">
    <property type="entry name" value="PTS_EIIA_2"/>
    <property type="match status" value="1"/>
</dbReference>
<dbReference type="GO" id="GO:0022872">
    <property type="term" value="F:protein-N(PI)-phosphohistidine-mannitol phosphotransferase system transmembrane transporter activity"/>
    <property type="evidence" value="ECO:0007669"/>
    <property type="project" value="InterPro"/>
</dbReference>
<gene>
    <name evidence="29" type="primary">mtlA_1</name>
    <name evidence="29" type="ORF">OSO01_23340</name>
</gene>
<dbReference type="Proteomes" id="UP000321558">
    <property type="component" value="Unassembled WGS sequence"/>
</dbReference>
<feature type="domain" description="PTS EIIA type-2" evidence="26">
    <location>
        <begin position="486"/>
        <end position="625"/>
    </location>
</feature>
<dbReference type="EC" id="2.7.1.197" evidence="5"/>
<comment type="caution">
    <text evidence="29">The sequence shown here is derived from an EMBL/GenBank/DDBJ whole genome shotgun (WGS) entry which is preliminary data.</text>
</comment>
<feature type="transmembrane region" description="Helical" evidence="25">
    <location>
        <begin position="312"/>
        <end position="334"/>
    </location>
</feature>
<evidence type="ECO:0000313" key="30">
    <source>
        <dbReference type="Proteomes" id="UP000321558"/>
    </source>
</evidence>
<evidence type="ECO:0000256" key="8">
    <source>
        <dbReference type="ARBA" id="ARBA00021825"/>
    </source>
</evidence>
<evidence type="ECO:0000313" key="29">
    <source>
        <dbReference type="EMBL" id="GEN87595.1"/>
    </source>
</evidence>
<dbReference type="GO" id="GO:0005886">
    <property type="term" value="C:plasma membrane"/>
    <property type="evidence" value="ECO:0007669"/>
    <property type="project" value="UniProtKB-SubCell"/>
</dbReference>
<organism evidence="29 30">
    <name type="scientific">Oceanobacillus sojae</name>
    <dbReference type="NCBI Taxonomy" id="582851"/>
    <lineage>
        <taxon>Bacteria</taxon>
        <taxon>Bacillati</taxon>
        <taxon>Bacillota</taxon>
        <taxon>Bacilli</taxon>
        <taxon>Bacillales</taxon>
        <taxon>Bacillaceae</taxon>
        <taxon>Oceanobacillus</taxon>
    </lineage>
</organism>
<evidence type="ECO:0000256" key="10">
    <source>
        <dbReference type="ARBA" id="ARBA00022475"/>
    </source>
</evidence>
<evidence type="ECO:0000256" key="1">
    <source>
        <dbReference type="ARBA" id="ARBA00001655"/>
    </source>
</evidence>
<dbReference type="GO" id="GO:0016301">
    <property type="term" value="F:kinase activity"/>
    <property type="evidence" value="ECO:0007669"/>
    <property type="project" value="UniProtKB-KW"/>
</dbReference>
<dbReference type="InterPro" id="IPR003501">
    <property type="entry name" value="PTS_EIIB_2/3"/>
</dbReference>
<evidence type="ECO:0000256" key="24">
    <source>
        <dbReference type="ARBA" id="ARBA00033349"/>
    </source>
</evidence>
<dbReference type="InterPro" id="IPR004718">
    <property type="entry name" value="PTS_IIC_mtl"/>
</dbReference>
<proteinExistence type="predicted"/>
<dbReference type="PANTHER" id="PTHR30181">
    <property type="entry name" value="MANNITOL PERMEASE IIC COMPONENT"/>
    <property type="match status" value="1"/>
</dbReference>
<evidence type="ECO:0000256" key="22">
    <source>
        <dbReference type="ARBA" id="ARBA00030956"/>
    </source>
</evidence>
<feature type="transmembrane region" description="Helical" evidence="25">
    <location>
        <begin position="47"/>
        <end position="66"/>
    </location>
</feature>
<dbReference type="GO" id="GO:0009401">
    <property type="term" value="P:phosphoenolpyruvate-dependent sugar phosphotransferase system"/>
    <property type="evidence" value="ECO:0007669"/>
    <property type="project" value="UniProtKB-KW"/>
</dbReference>
<evidence type="ECO:0000256" key="9">
    <source>
        <dbReference type="ARBA" id="ARBA00022448"/>
    </source>
</evidence>
<protein>
    <recommendedName>
        <fullName evidence="6">Mannitol-specific phosphotransferase enzyme IIA component</fullName>
        <ecNumber evidence="5">2.7.1.197</ecNumber>
    </recommendedName>
    <alternativeName>
        <fullName evidence="22">EIIA</fullName>
    </alternativeName>
    <alternativeName>
        <fullName evidence="24">EIICB-Mtl</fullName>
    </alternativeName>
    <alternativeName>
        <fullName evidence="21">EIICBA-Mtl</fullName>
    </alternativeName>
    <alternativeName>
        <fullName evidence="23">EIII</fullName>
    </alternativeName>
    <alternativeName>
        <fullName evidence="20">PTS system mannitol-specific EIIA component</fullName>
    </alternativeName>
    <alternativeName>
        <fullName evidence="8">PTS system mannitol-specific EIICB component</fullName>
    </alternativeName>
    <alternativeName>
        <fullName evidence="7">PTS system mannitol-specific EIICBA component</fullName>
    </alternativeName>
</protein>
<feature type="transmembrane region" description="Helical" evidence="25">
    <location>
        <begin position="78"/>
        <end position="103"/>
    </location>
</feature>
<dbReference type="Pfam" id="PF02302">
    <property type="entry name" value="PTS_IIB"/>
    <property type="match status" value="1"/>
</dbReference>
<sequence length="627" mass="66856">MSGQKKSIRSRIQTYGSNLSSMIIPNLGAFIAWGILTAIAVPTQLELFTNFISPMLNYLLPLLIGFTGGRLLHDFRGGVVGAVATMGVIVAADIPMFIGAMIMGPLGGLAIKKFDQVFEGKIKSGFELLVNNFSAGIIGAILALFGSIAIGPLVSAFTKVLGAGVDFLVSHGLLPLVSIFIEPGKVMFLNNAINQGILNPIASSQIEETGKSILYLLEANPGPGLGILLAFMLFGKGATKASAYGAGIIHFIGGIHEIYFPYVLMKPLLIIAAILGGMTGIFTLTVFDAGLVSVASPGSIISILLMTASDSYIGVILSVLFATAVSFAVASIILKFDKKGDSDDLAEASKKMEAIKGKKSSVVSGLSNSGQTENNASAMDFGNVKHIIFACDAGLGSSAMGASLVKKKLKAAGYEEITVKNIAISNLPTEADIIFTHKELTDRAKAKQPDAYHISIDNFLNSPSYDEVVEKIKNAGSFDSEHKMNEILTEDNIKLSGEAKDKEQAIAEAGRILVEQGYVSDDYVEKMFEREKSVSTYMGNLLAIPHGTDNAKEEVYQSGLAIVFYDNPIDWDGNEVRLVIGIAGKGNEHLELLSSIATSCSELENVEKLIKLKNKKDVIAFFAQEEE</sequence>
<dbReference type="SUPFAM" id="SSF52794">
    <property type="entry name" value="PTS system IIB component-like"/>
    <property type="match status" value="1"/>
</dbReference>
<dbReference type="PROSITE" id="PS51099">
    <property type="entry name" value="PTS_EIIB_TYPE_2"/>
    <property type="match status" value="1"/>
</dbReference>
<dbReference type="RefSeq" id="WP_147210569.1">
    <property type="nucleotide sequence ID" value="NZ_BJYM01000009.1"/>
</dbReference>
<evidence type="ECO:0000256" key="2">
    <source>
        <dbReference type="ARBA" id="ARBA00002434"/>
    </source>
</evidence>
<keyword evidence="16 25" id="KW-0812">Transmembrane</keyword>
<dbReference type="Gene3D" id="3.40.930.10">
    <property type="entry name" value="Mannitol-specific EII, Chain A"/>
    <property type="match status" value="1"/>
</dbReference>
<dbReference type="Pfam" id="PF02378">
    <property type="entry name" value="PTS_EIIC"/>
    <property type="match status" value="1"/>
</dbReference>
<dbReference type="SUPFAM" id="SSF55804">
    <property type="entry name" value="Phoshotransferase/anion transport protein"/>
    <property type="match status" value="1"/>
</dbReference>
<evidence type="ECO:0000256" key="12">
    <source>
        <dbReference type="ARBA" id="ARBA00022553"/>
    </source>
</evidence>
<keyword evidence="14" id="KW-0808">Transferase</keyword>
<dbReference type="InterPro" id="IPR013014">
    <property type="entry name" value="PTS_EIIC_2"/>
</dbReference>
<evidence type="ECO:0000256" key="5">
    <source>
        <dbReference type="ARBA" id="ARBA00011909"/>
    </source>
</evidence>
<feature type="transmembrane region" description="Helical" evidence="25">
    <location>
        <begin position="213"/>
        <end position="234"/>
    </location>
</feature>
<evidence type="ECO:0000256" key="7">
    <source>
        <dbReference type="ARBA" id="ARBA00015039"/>
    </source>
</evidence>
<dbReference type="InterPro" id="IPR003352">
    <property type="entry name" value="PTS_EIIC"/>
</dbReference>
<keyword evidence="15" id="KW-0598">Phosphotransferase system</keyword>
<dbReference type="FunFam" id="3.40.50.2300:FF:000047">
    <property type="entry name" value="PTS system mannitol-specific transporter subunit IICBA"/>
    <property type="match status" value="1"/>
</dbReference>
<accession>A0A511ZJJ8</accession>
<evidence type="ECO:0000256" key="17">
    <source>
        <dbReference type="ARBA" id="ARBA00022777"/>
    </source>
</evidence>
<dbReference type="EMBL" id="BJYM01000009">
    <property type="protein sequence ID" value="GEN87595.1"/>
    <property type="molecule type" value="Genomic_DNA"/>
</dbReference>
<dbReference type="OrthoDB" id="9814222at2"/>
<evidence type="ECO:0000256" key="14">
    <source>
        <dbReference type="ARBA" id="ARBA00022679"/>
    </source>
</evidence>
<feature type="domain" description="PTS EIIB type-2" evidence="27">
    <location>
        <begin position="385"/>
        <end position="477"/>
    </location>
</feature>
<keyword evidence="13" id="KW-0762">Sugar transport</keyword>
<feature type="transmembrane region" description="Helical" evidence="25">
    <location>
        <begin position="21"/>
        <end position="41"/>
    </location>
</feature>
<dbReference type="AlphaFoldDB" id="A0A511ZJJ8"/>
<dbReference type="InterPro" id="IPR002178">
    <property type="entry name" value="PTS_EIIA_type-2_dom"/>
</dbReference>
<dbReference type="PROSITE" id="PS51104">
    <property type="entry name" value="PTS_EIIC_TYPE_2"/>
    <property type="match status" value="1"/>
</dbReference>